<evidence type="ECO:0000256" key="1">
    <source>
        <dbReference type="SAM" id="SignalP"/>
    </source>
</evidence>
<evidence type="ECO:0000313" key="3">
    <source>
        <dbReference type="Proteomes" id="UP001305746"/>
    </source>
</evidence>
<dbReference type="Gene3D" id="3.40.190.10">
    <property type="entry name" value="Periplasmic binding protein-like II"/>
    <property type="match status" value="2"/>
</dbReference>
<name>A0ABU5NYR2_9GAMM</name>
<accession>A0ABU5NYR2</accession>
<comment type="caution">
    <text evidence="2">The sequence shown here is derived from an EMBL/GenBank/DDBJ whole genome shotgun (WGS) entry which is preliminary data.</text>
</comment>
<keyword evidence="1" id="KW-0732">Signal</keyword>
<dbReference type="Proteomes" id="UP001305746">
    <property type="component" value="Unassembled WGS sequence"/>
</dbReference>
<protein>
    <submittedName>
        <fullName evidence="2">Transporter substrate-binding domain-containing protein</fullName>
    </submittedName>
</protein>
<proteinExistence type="predicted"/>
<keyword evidence="3" id="KW-1185">Reference proteome</keyword>
<dbReference type="EMBL" id="JAYDCJ010000003">
    <property type="protein sequence ID" value="MEA1080930.1"/>
    <property type="molecule type" value="Genomic_DNA"/>
</dbReference>
<organism evidence="2 3">
    <name type="scientific">Marinobacter qingdaonensis</name>
    <dbReference type="NCBI Taxonomy" id="3108486"/>
    <lineage>
        <taxon>Bacteria</taxon>
        <taxon>Pseudomonadati</taxon>
        <taxon>Pseudomonadota</taxon>
        <taxon>Gammaproteobacteria</taxon>
        <taxon>Pseudomonadales</taxon>
        <taxon>Marinobacteraceae</taxon>
        <taxon>Marinobacter</taxon>
    </lineage>
</organism>
<dbReference type="RefSeq" id="WP_322855412.1">
    <property type="nucleotide sequence ID" value="NZ_JAYDCJ010000003.1"/>
</dbReference>
<reference evidence="2 3" key="1">
    <citation type="submission" date="2023-12" db="EMBL/GenBank/DDBJ databases">
        <title>Marinobacter qingdaonensis sp. nov., isolated from the intertidal sediment of Qingdao, PR China.</title>
        <authorList>
            <person name="Li Y."/>
        </authorList>
    </citation>
    <scope>NUCLEOTIDE SEQUENCE [LARGE SCALE GENOMIC DNA]</scope>
    <source>
        <strain evidence="2 3">ASW11-75</strain>
    </source>
</reference>
<dbReference type="SUPFAM" id="SSF53850">
    <property type="entry name" value="Periplasmic binding protein-like II"/>
    <property type="match status" value="1"/>
</dbReference>
<sequence>MVLRPAALGLLGVFAVSVCQAQAPALDLFTYEAPPHQVNQADDLGRTRAVGETVDTVMCAAGRSGRTTRVRVTPPNRALYSLRRNLIDGYFAIDPSPELDAIATRTDPVALAKWYFFSAREGIDLRHARIGVVAGSHESSWLTHQGYEIALSVATPRQLVALLRLNRIDAALMDEQVMAGLNVDTEGPGADLHSRFVRFAPLYLYFSDRFTRAAPEFAGRFNRFLPGCMKTALNLSDSEQAFLRQQARKLLMELNASVSLDRALTDGPRLPTFADILNIDKQWQALAPDQSVPLADQLLTLPASRALRAWQDSHRGLVTEALLITKSGTLAAMSQLTSDYWQGDEAKFRENIRKAVTARFEESDLYLSPVRYDASTRQFQVMVSAPLNASDGSGNTGVIALGLNISQALQGLER</sequence>
<feature type="signal peptide" evidence="1">
    <location>
        <begin position="1"/>
        <end position="21"/>
    </location>
</feature>
<feature type="chain" id="PRO_5046826477" evidence="1">
    <location>
        <begin position="22"/>
        <end position="414"/>
    </location>
</feature>
<gene>
    <name evidence="2" type="ORF">U5822_09625</name>
</gene>
<evidence type="ECO:0000313" key="2">
    <source>
        <dbReference type="EMBL" id="MEA1080930.1"/>
    </source>
</evidence>